<dbReference type="AlphaFoldDB" id="A0A2B2LPZ2"/>
<keyword evidence="1" id="KW-0472">Membrane</keyword>
<keyword evidence="3" id="KW-0482">Metalloprotease</keyword>
<proteinExistence type="predicted"/>
<feature type="domain" description="CAAX prenyl protease 2/Lysostaphin resistance protein A-like" evidence="2">
    <location>
        <begin position="49"/>
        <end position="151"/>
    </location>
</feature>
<name>A0A2B2LPZ2_BACCE</name>
<dbReference type="Proteomes" id="UP000224386">
    <property type="component" value="Unassembled WGS sequence"/>
</dbReference>
<dbReference type="InterPro" id="IPR003675">
    <property type="entry name" value="Rce1/LyrA-like_dom"/>
</dbReference>
<evidence type="ECO:0000313" key="3">
    <source>
        <dbReference type="EMBL" id="PFQ44576.1"/>
    </source>
</evidence>
<dbReference type="GO" id="GO:0008237">
    <property type="term" value="F:metallopeptidase activity"/>
    <property type="evidence" value="ECO:0007669"/>
    <property type="project" value="UniProtKB-KW"/>
</dbReference>
<keyword evidence="1" id="KW-1133">Transmembrane helix</keyword>
<dbReference type="RefSeq" id="WP_098613675.1">
    <property type="nucleotide sequence ID" value="NZ_JBNNUB010000003.1"/>
</dbReference>
<feature type="transmembrane region" description="Helical" evidence="1">
    <location>
        <begin position="88"/>
        <end position="118"/>
    </location>
</feature>
<gene>
    <name evidence="3" type="ORF">COK05_18025</name>
</gene>
<evidence type="ECO:0000259" key="2">
    <source>
        <dbReference type="Pfam" id="PF02517"/>
    </source>
</evidence>
<evidence type="ECO:0000313" key="4">
    <source>
        <dbReference type="Proteomes" id="UP000224386"/>
    </source>
</evidence>
<feature type="transmembrane region" description="Helical" evidence="1">
    <location>
        <begin position="49"/>
        <end position="76"/>
    </location>
</feature>
<organism evidence="3 4">
    <name type="scientific">Bacillus cereus</name>
    <dbReference type="NCBI Taxonomy" id="1396"/>
    <lineage>
        <taxon>Bacteria</taxon>
        <taxon>Bacillati</taxon>
        <taxon>Bacillota</taxon>
        <taxon>Bacilli</taxon>
        <taxon>Bacillales</taxon>
        <taxon>Bacillaceae</taxon>
        <taxon>Bacillus</taxon>
        <taxon>Bacillus cereus group</taxon>
    </lineage>
</organism>
<keyword evidence="3" id="KW-0645">Protease</keyword>
<dbReference type="GO" id="GO:0080120">
    <property type="term" value="P:CAAX-box protein maturation"/>
    <property type="evidence" value="ECO:0007669"/>
    <property type="project" value="UniProtKB-ARBA"/>
</dbReference>
<accession>A0A2B2LPZ2</accession>
<reference evidence="3 4" key="1">
    <citation type="submission" date="2017-09" db="EMBL/GenBank/DDBJ databases">
        <title>Large-scale bioinformatics analysis of Bacillus genomes uncovers conserved roles of natural products in bacterial physiology.</title>
        <authorList>
            <consortium name="Agbiome Team Llc"/>
            <person name="Bleich R.M."/>
            <person name="Grubbs K.J."/>
            <person name="Santa Maria K.C."/>
            <person name="Allen S.E."/>
            <person name="Farag S."/>
            <person name="Shank E.A."/>
            <person name="Bowers A."/>
        </authorList>
    </citation>
    <scope>NUCLEOTIDE SEQUENCE [LARGE SCALE GENOMIC DNA]</scope>
    <source>
        <strain evidence="3 4">AFS070861</strain>
    </source>
</reference>
<dbReference type="Pfam" id="PF02517">
    <property type="entry name" value="Rce1-like"/>
    <property type="match status" value="1"/>
</dbReference>
<protein>
    <submittedName>
        <fullName evidence="3">CPBP family intramembrane metalloprotease</fullName>
    </submittedName>
</protein>
<feature type="transmembrane region" description="Helical" evidence="1">
    <location>
        <begin position="138"/>
        <end position="157"/>
    </location>
</feature>
<sequence>MLAKINKFMFDLPIVWFILLILLGSFLVAMPLDLFLPKIEKNPIMEQPIILQILAVIVAAPIYETIVFQVFLFWILSFIPFIRDYDYLVILIASIIFGLNHSFGLTYIVVTTIIGFLYNYAYWVYHKKNEKAQVTISAFWIVFWIHFLHNSIAFMGAHL</sequence>
<feature type="transmembrane region" description="Helical" evidence="1">
    <location>
        <begin position="12"/>
        <end position="29"/>
    </location>
</feature>
<dbReference type="GO" id="GO:0004175">
    <property type="term" value="F:endopeptidase activity"/>
    <property type="evidence" value="ECO:0007669"/>
    <property type="project" value="UniProtKB-ARBA"/>
</dbReference>
<comment type="caution">
    <text evidence="3">The sequence shown here is derived from an EMBL/GenBank/DDBJ whole genome shotgun (WGS) entry which is preliminary data.</text>
</comment>
<dbReference type="EMBL" id="NVAP01000038">
    <property type="protein sequence ID" value="PFQ44576.1"/>
    <property type="molecule type" value="Genomic_DNA"/>
</dbReference>
<keyword evidence="1" id="KW-0812">Transmembrane</keyword>
<evidence type="ECO:0000256" key="1">
    <source>
        <dbReference type="SAM" id="Phobius"/>
    </source>
</evidence>
<keyword evidence="3" id="KW-0378">Hydrolase</keyword>
<dbReference type="GO" id="GO:0006508">
    <property type="term" value="P:proteolysis"/>
    <property type="evidence" value="ECO:0007669"/>
    <property type="project" value="UniProtKB-KW"/>
</dbReference>